<comment type="subcellular location">
    <subcellularLocation>
        <location evidence="1">Cytoplasm</location>
    </subcellularLocation>
</comment>
<feature type="region of interest" description="Disordered" evidence="8">
    <location>
        <begin position="169"/>
        <end position="194"/>
    </location>
</feature>
<proteinExistence type="inferred from homology"/>
<protein>
    <recommendedName>
        <fullName evidence="7">Polyadenylate-binding protein-interacting protein 2</fullName>
    </recommendedName>
</protein>
<dbReference type="Pfam" id="PF07145">
    <property type="entry name" value="PAM2"/>
    <property type="match status" value="1"/>
</dbReference>
<evidence type="ECO:0000256" key="1">
    <source>
        <dbReference type="ARBA" id="ARBA00004496"/>
    </source>
</evidence>
<keyword evidence="3" id="KW-0963">Cytoplasm</keyword>
<keyword evidence="4" id="KW-0832">Ubl conjugation</keyword>
<dbReference type="PANTHER" id="PTHR13154:SF2">
    <property type="entry name" value="POLYADENYLATE-BINDING PROTEIN-INTERACTING PROTEIN 2"/>
    <property type="match status" value="1"/>
</dbReference>
<evidence type="ECO:0000256" key="4">
    <source>
        <dbReference type="ARBA" id="ARBA00022843"/>
    </source>
</evidence>
<dbReference type="PANTHER" id="PTHR13154">
    <property type="entry name" value="POLYADENYLATE-BINDING PROTEIN-INTERACTING PROTEIN 2"/>
    <property type="match status" value="1"/>
</dbReference>
<comment type="function">
    <text evidence="6">Acts as a repressor in the regulation of translation initiation of poly(A)-containing mRNAs. Its inhibitory activity on translation is mediated via its action on PABPC1. Displaces the interaction of PABPC1 with poly(A) RNA and competes with PAIP1 for binding to PABPC1. Its association with PABPC1 results in disruption of the cytoplasmic poly(A) RNP structure organization.</text>
</comment>
<evidence type="ECO:0000256" key="2">
    <source>
        <dbReference type="ARBA" id="ARBA00006858"/>
    </source>
</evidence>
<evidence type="ECO:0000256" key="3">
    <source>
        <dbReference type="ARBA" id="ARBA00022490"/>
    </source>
</evidence>
<dbReference type="InterPro" id="IPR009818">
    <property type="entry name" value="PAM2_motif"/>
</dbReference>
<feature type="compositionally biased region" description="Low complexity" evidence="8">
    <location>
        <begin position="285"/>
        <end position="304"/>
    </location>
</feature>
<dbReference type="Proteomes" id="UP001444071">
    <property type="component" value="Unassembled WGS sequence"/>
</dbReference>
<evidence type="ECO:0000313" key="9">
    <source>
        <dbReference type="EMBL" id="MEQ2267861.1"/>
    </source>
</evidence>
<evidence type="ECO:0000256" key="7">
    <source>
        <dbReference type="ARBA" id="ARBA00040702"/>
    </source>
</evidence>
<organism evidence="9 10">
    <name type="scientific">Xenotaenia resolanae</name>
    <dbReference type="NCBI Taxonomy" id="208358"/>
    <lineage>
        <taxon>Eukaryota</taxon>
        <taxon>Metazoa</taxon>
        <taxon>Chordata</taxon>
        <taxon>Craniata</taxon>
        <taxon>Vertebrata</taxon>
        <taxon>Euteleostomi</taxon>
        <taxon>Actinopterygii</taxon>
        <taxon>Neopterygii</taxon>
        <taxon>Teleostei</taxon>
        <taxon>Neoteleostei</taxon>
        <taxon>Acanthomorphata</taxon>
        <taxon>Ovalentaria</taxon>
        <taxon>Atherinomorphae</taxon>
        <taxon>Cyprinodontiformes</taxon>
        <taxon>Goodeidae</taxon>
        <taxon>Xenotaenia</taxon>
    </lineage>
</organism>
<name>A0ABV0WGP2_9TELE</name>
<dbReference type="EMBL" id="JAHRIM010043608">
    <property type="protein sequence ID" value="MEQ2267861.1"/>
    <property type="molecule type" value="Genomic_DNA"/>
</dbReference>
<gene>
    <name evidence="9" type="ORF">XENORESO_011557</name>
</gene>
<evidence type="ECO:0000256" key="6">
    <source>
        <dbReference type="ARBA" id="ARBA00037448"/>
    </source>
</evidence>
<sequence length="391" mass="43188">MFMCLQVEEELWEEEFIEHCFQEMLDEEDQWEWFIPSRDLAPGSVSQLQEQIGLLVLDPDMYAEASDLEVVMRSSLNPNAKEFTPGHIVVKLFHHHFVSKKKVQQAAGLSPPEEGATELCYHQFGACVNTGSRSAVFRLDCRCRPSCHIQSGGGCCSIIMHGLSQSVSATSRRQQNARPVELKRDSDSSIRNPRKKVTQSCLELIAQRGDVGECAAATDVCKETAGHDPCVPSPSPLDLIITFTTTMIIDRIRGWASCMQPHCSSEDSRRTCQNDCMTNHVPDRSASTSLPSTPASSLSSTTPPDDSFISLKEESFHSFVESRLTTPFLLNYSFVAAGSSYCSPNHMASSLSSTSEPHSAAETRLFRTVYSFPSLSSDGKQLKLFNVQLAG</sequence>
<evidence type="ECO:0000256" key="8">
    <source>
        <dbReference type="SAM" id="MobiDB-lite"/>
    </source>
</evidence>
<feature type="region of interest" description="Disordered" evidence="8">
    <location>
        <begin position="283"/>
        <end position="304"/>
    </location>
</feature>
<comment type="similarity">
    <text evidence="2">Belongs to the PAIP2 family.</text>
</comment>
<keyword evidence="10" id="KW-1185">Reference proteome</keyword>
<dbReference type="InterPro" id="IPR040396">
    <property type="entry name" value="PAIP2-like"/>
</dbReference>
<reference evidence="9 10" key="1">
    <citation type="submission" date="2021-06" db="EMBL/GenBank/DDBJ databases">
        <authorList>
            <person name="Palmer J.M."/>
        </authorList>
    </citation>
    <scope>NUCLEOTIDE SEQUENCE [LARGE SCALE GENOMIC DNA]</scope>
    <source>
        <strain evidence="9 10">XR_2019</strain>
        <tissue evidence="9">Muscle</tissue>
    </source>
</reference>
<evidence type="ECO:0000256" key="5">
    <source>
        <dbReference type="ARBA" id="ARBA00022845"/>
    </source>
</evidence>
<accession>A0ABV0WGP2</accession>
<comment type="caution">
    <text evidence="9">The sequence shown here is derived from an EMBL/GenBank/DDBJ whole genome shotgun (WGS) entry which is preliminary data.</text>
</comment>
<evidence type="ECO:0000313" key="10">
    <source>
        <dbReference type="Proteomes" id="UP001444071"/>
    </source>
</evidence>
<keyword evidence="5" id="KW-0810">Translation regulation</keyword>